<proteinExistence type="predicted"/>
<dbReference type="EMBL" id="GBRH01228231">
    <property type="protein sequence ID" value="JAD69664.1"/>
    <property type="molecule type" value="Transcribed_RNA"/>
</dbReference>
<dbReference type="AlphaFoldDB" id="A0A0A9C075"/>
<reference evidence="1" key="2">
    <citation type="journal article" date="2015" name="Data Brief">
        <title>Shoot transcriptome of the giant reed, Arundo donax.</title>
        <authorList>
            <person name="Barrero R.A."/>
            <person name="Guerrero F.D."/>
            <person name="Moolhuijzen P."/>
            <person name="Goolsby J.A."/>
            <person name="Tidwell J."/>
            <person name="Bellgard S.E."/>
            <person name="Bellgard M.I."/>
        </authorList>
    </citation>
    <scope>NUCLEOTIDE SEQUENCE</scope>
    <source>
        <tissue evidence="1">Shoot tissue taken approximately 20 cm above the soil surface</tissue>
    </source>
</reference>
<name>A0A0A9C075_ARUDO</name>
<sequence length="43" mass="5066">MYNMSFLASKIKHLCCLFILLMACHFIYLHYARLMLDNSAVLL</sequence>
<protein>
    <submittedName>
        <fullName evidence="1">Uncharacterized protein</fullName>
    </submittedName>
</protein>
<evidence type="ECO:0000313" key="1">
    <source>
        <dbReference type="EMBL" id="JAD69664.1"/>
    </source>
</evidence>
<reference evidence="1" key="1">
    <citation type="submission" date="2014-09" db="EMBL/GenBank/DDBJ databases">
        <authorList>
            <person name="Magalhaes I.L.F."/>
            <person name="Oliveira U."/>
            <person name="Santos F.R."/>
            <person name="Vidigal T.H.D.A."/>
            <person name="Brescovit A.D."/>
            <person name="Santos A.J."/>
        </authorList>
    </citation>
    <scope>NUCLEOTIDE SEQUENCE</scope>
    <source>
        <tissue evidence="1">Shoot tissue taken approximately 20 cm above the soil surface</tissue>
    </source>
</reference>
<accession>A0A0A9C075</accession>
<organism evidence="1">
    <name type="scientific">Arundo donax</name>
    <name type="common">Giant reed</name>
    <name type="synonym">Donax arundinaceus</name>
    <dbReference type="NCBI Taxonomy" id="35708"/>
    <lineage>
        <taxon>Eukaryota</taxon>
        <taxon>Viridiplantae</taxon>
        <taxon>Streptophyta</taxon>
        <taxon>Embryophyta</taxon>
        <taxon>Tracheophyta</taxon>
        <taxon>Spermatophyta</taxon>
        <taxon>Magnoliopsida</taxon>
        <taxon>Liliopsida</taxon>
        <taxon>Poales</taxon>
        <taxon>Poaceae</taxon>
        <taxon>PACMAD clade</taxon>
        <taxon>Arundinoideae</taxon>
        <taxon>Arundineae</taxon>
        <taxon>Arundo</taxon>
    </lineage>
</organism>